<dbReference type="Proteomes" id="UP001179952">
    <property type="component" value="Unassembled WGS sequence"/>
</dbReference>
<dbReference type="PANTHER" id="PTHR36702">
    <property type="entry name" value="HOLLIDAY JUNCTION RESOLVASE"/>
    <property type="match status" value="1"/>
</dbReference>
<reference evidence="1" key="1">
    <citation type="journal article" date="2023" name="Nat. Commun.">
        <title>Diploid and tetraploid genomes of Acorus and the evolution of monocots.</title>
        <authorList>
            <person name="Ma L."/>
            <person name="Liu K.W."/>
            <person name="Li Z."/>
            <person name="Hsiao Y.Y."/>
            <person name="Qi Y."/>
            <person name="Fu T."/>
            <person name="Tang G.D."/>
            <person name="Zhang D."/>
            <person name="Sun W.H."/>
            <person name="Liu D.K."/>
            <person name="Li Y."/>
            <person name="Chen G.Z."/>
            <person name="Liu X.D."/>
            <person name="Liao X.Y."/>
            <person name="Jiang Y.T."/>
            <person name="Yu X."/>
            <person name="Hao Y."/>
            <person name="Huang J."/>
            <person name="Zhao X.W."/>
            <person name="Ke S."/>
            <person name="Chen Y.Y."/>
            <person name="Wu W.L."/>
            <person name="Hsu J.L."/>
            <person name="Lin Y.F."/>
            <person name="Huang M.D."/>
            <person name="Li C.Y."/>
            <person name="Huang L."/>
            <person name="Wang Z.W."/>
            <person name="Zhao X."/>
            <person name="Zhong W.Y."/>
            <person name="Peng D.H."/>
            <person name="Ahmad S."/>
            <person name="Lan S."/>
            <person name="Zhang J.S."/>
            <person name="Tsai W.C."/>
            <person name="Van de Peer Y."/>
            <person name="Liu Z.J."/>
        </authorList>
    </citation>
    <scope>NUCLEOTIDE SEQUENCE</scope>
    <source>
        <strain evidence="1">SCP</strain>
    </source>
</reference>
<reference evidence="1" key="2">
    <citation type="submission" date="2023-06" db="EMBL/GenBank/DDBJ databases">
        <authorList>
            <person name="Ma L."/>
            <person name="Liu K.-W."/>
            <person name="Li Z."/>
            <person name="Hsiao Y.-Y."/>
            <person name="Qi Y."/>
            <person name="Fu T."/>
            <person name="Tang G."/>
            <person name="Zhang D."/>
            <person name="Sun W.-H."/>
            <person name="Liu D.-K."/>
            <person name="Li Y."/>
            <person name="Chen G.-Z."/>
            <person name="Liu X.-D."/>
            <person name="Liao X.-Y."/>
            <person name="Jiang Y.-T."/>
            <person name="Yu X."/>
            <person name="Hao Y."/>
            <person name="Huang J."/>
            <person name="Zhao X.-W."/>
            <person name="Ke S."/>
            <person name="Chen Y.-Y."/>
            <person name="Wu W.-L."/>
            <person name="Hsu J.-L."/>
            <person name="Lin Y.-F."/>
            <person name="Huang M.-D."/>
            <person name="Li C.-Y."/>
            <person name="Huang L."/>
            <person name="Wang Z.-W."/>
            <person name="Zhao X."/>
            <person name="Zhong W.-Y."/>
            <person name="Peng D.-H."/>
            <person name="Ahmad S."/>
            <person name="Lan S."/>
            <person name="Zhang J.-S."/>
            <person name="Tsai W.-C."/>
            <person name="Van De Peer Y."/>
            <person name="Liu Z.-J."/>
        </authorList>
    </citation>
    <scope>NUCLEOTIDE SEQUENCE</scope>
    <source>
        <strain evidence="1">SCP</strain>
        <tissue evidence="1">Leaves</tissue>
    </source>
</reference>
<sequence length="98" mass="11140">MLKEKIINTQNIDIEVPESKPMEIDDKIPVKKKRKLPDGFSEGMALLQSGFKVMGDALAQWKQEQEHTESVELRDEFSTHLSCLEDVMAHLVSLSDRG</sequence>
<protein>
    <submittedName>
        <fullName evidence="1">Uncharacterized protein</fullName>
    </submittedName>
</protein>
<organism evidence="1 2">
    <name type="scientific">Acorus gramineus</name>
    <name type="common">Dwarf sweet flag</name>
    <dbReference type="NCBI Taxonomy" id="55184"/>
    <lineage>
        <taxon>Eukaryota</taxon>
        <taxon>Viridiplantae</taxon>
        <taxon>Streptophyta</taxon>
        <taxon>Embryophyta</taxon>
        <taxon>Tracheophyta</taxon>
        <taxon>Spermatophyta</taxon>
        <taxon>Magnoliopsida</taxon>
        <taxon>Liliopsida</taxon>
        <taxon>Acoraceae</taxon>
        <taxon>Acorus</taxon>
    </lineage>
</organism>
<dbReference type="EMBL" id="JAUJYN010000007">
    <property type="protein sequence ID" value="KAK1267611.1"/>
    <property type="molecule type" value="Genomic_DNA"/>
</dbReference>
<dbReference type="AlphaFoldDB" id="A0AAV9ATX3"/>
<dbReference type="PANTHER" id="PTHR36702:SF1">
    <property type="entry name" value="HOLLIDAY JUNCTION RESOLVASE"/>
    <property type="match status" value="1"/>
</dbReference>
<gene>
    <name evidence="1" type="ORF">QJS04_geneDACA000120</name>
</gene>
<keyword evidence="2" id="KW-1185">Reference proteome</keyword>
<proteinExistence type="predicted"/>
<evidence type="ECO:0000313" key="1">
    <source>
        <dbReference type="EMBL" id="KAK1267611.1"/>
    </source>
</evidence>
<evidence type="ECO:0000313" key="2">
    <source>
        <dbReference type="Proteomes" id="UP001179952"/>
    </source>
</evidence>
<accession>A0AAV9ATX3</accession>
<comment type="caution">
    <text evidence="1">The sequence shown here is derived from an EMBL/GenBank/DDBJ whole genome shotgun (WGS) entry which is preliminary data.</text>
</comment>
<name>A0AAV9ATX3_ACOGR</name>